<proteinExistence type="predicted"/>
<protein>
    <submittedName>
        <fullName evidence="2">Uncharacterized protein</fullName>
    </submittedName>
</protein>
<accession>A0A7S2PCN0</accession>
<organism evidence="2">
    <name type="scientific">Skeletonema marinoi</name>
    <dbReference type="NCBI Taxonomy" id="267567"/>
    <lineage>
        <taxon>Eukaryota</taxon>
        <taxon>Sar</taxon>
        <taxon>Stramenopiles</taxon>
        <taxon>Ochrophyta</taxon>
        <taxon>Bacillariophyta</taxon>
        <taxon>Coscinodiscophyceae</taxon>
        <taxon>Thalassiosirophycidae</taxon>
        <taxon>Thalassiosirales</taxon>
        <taxon>Skeletonemataceae</taxon>
        <taxon>Skeletonema</taxon>
        <taxon>Skeletonema marinoi-dohrnii complex</taxon>
    </lineage>
</organism>
<dbReference type="EMBL" id="HBGZ01010113">
    <property type="protein sequence ID" value="CAD9591749.1"/>
    <property type="molecule type" value="Transcribed_RNA"/>
</dbReference>
<feature type="compositionally biased region" description="Polar residues" evidence="1">
    <location>
        <begin position="19"/>
        <end position="31"/>
    </location>
</feature>
<gene>
    <name evidence="2" type="ORF">SMAR0320_LOCUS7222</name>
</gene>
<dbReference type="AlphaFoldDB" id="A0A7S2PCN0"/>
<reference evidence="2" key="1">
    <citation type="submission" date="2021-01" db="EMBL/GenBank/DDBJ databases">
        <authorList>
            <person name="Corre E."/>
            <person name="Pelletier E."/>
            <person name="Niang G."/>
            <person name="Scheremetjew M."/>
            <person name="Finn R."/>
            <person name="Kale V."/>
            <person name="Holt S."/>
            <person name="Cochrane G."/>
            <person name="Meng A."/>
            <person name="Brown T."/>
            <person name="Cohen L."/>
        </authorList>
    </citation>
    <scope>NUCLEOTIDE SEQUENCE</scope>
    <source>
        <strain evidence="2">SM1012Den-03</strain>
    </source>
</reference>
<name>A0A7S2PCN0_9STRA</name>
<evidence type="ECO:0000256" key="1">
    <source>
        <dbReference type="SAM" id="MobiDB-lite"/>
    </source>
</evidence>
<evidence type="ECO:0000313" key="2">
    <source>
        <dbReference type="EMBL" id="CAD9591749.1"/>
    </source>
</evidence>
<feature type="region of interest" description="Disordered" evidence="1">
    <location>
        <begin position="1"/>
        <end position="61"/>
    </location>
</feature>
<sequence length="173" mass="19484">MERKMPTETVDGDADAAQALTTIGNPNNDNTSSSSASKLSEKKKPPRKKLTATKSEKPRKVETNIPWKNNYEIVEIVCNALDAMATKDSGNNERMGWTQLVGNEKHTCSYLYSKKKVSLFRAVTFVVGNDSNEANEIAKSVGQFLKNTKYLDKEKMPVWKRKLIDELKLDIQK</sequence>